<keyword evidence="4" id="KW-1185">Reference proteome</keyword>
<dbReference type="SUPFAM" id="SSF52499">
    <property type="entry name" value="Isochorismatase-like hydrolases"/>
    <property type="match status" value="1"/>
</dbReference>
<dbReference type="GO" id="GO:0016787">
    <property type="term" value="F:hydrolase activity"/>
    <property type="evidence" value="ECO:0007669"/>
    <property type="project" value="UniProtKB-KW"/>
</dbReference>
<gene>
    <name evidence="3" type="ORF">FHX33_003626</name>
</gene>
<dbReference type="CDD" id="cd01014">
    <property type="entry name" value="nicotinamidase_related"/>
    <property type="match status" value="1"/>
</dbReference>
<dbReference type="InterPro" id="IPR050272">
    <property type="entry name" value="Isochorismatase-like_hydrls"/>
</dbReference>
<name>A0A7W4UYW9_LEIAQ</name>
<evidence type="ECO:0000256" key="1">
    <source>
        <dbReference type="ARBA" id="ARBA00022801"/>
    </source>
</evidence>
<reference evidence="3 4" key="1">
    <citation type="submission" date="2020-08" db="EMBL/GenBank/DDBJ databases">
        <title>Sequencing the genomes of 1000 actinobacteria strains.</title>
        <authorList>
            <person name="Klenk H.-P."/>
        </authorList>
    </citation>
    <scope>NUCLEOTIDE SEQUENCE [LARGE SCALE GENOMIC DNA]</scope>
    <source>
        <strain evidence="3 4">DSM 20146</strain>
    </source>
</reference>
<dbReference type="Proteomes" id="UP000538196">
    <property type="component" value="Unassembled WGS sequence"/>
</dbReference>
<accession>A0A7W4UYW9</accession>
<dbReference type="Gene3D" id="3.40.50.850">
    <property type="entry name" value="Isochorismatase-like"/>
    <property type="match status" value="1"/>
</dbReference>
<dbReference type="InterPro" id="IPR036380">
    <property type="entry name" value="Isochorismatase-like_sf"/>
</dbReference>
<proteinExistence type="predicted"/>
<dbReference type="InterPro" id="IPR000868">
    <property type="entry name" value="Isochorismatase-like_dom"/>
</dbReference>
<feature type="domain" description="Isochorismatase-like" evidence="2">
    <location>
        <begin position="4"/>
        <end position="176"/>
    </location>
</feature>
<dbReference type="PANTHER" id="PTHR43540:SF6">
    <property type="entry name" value="ISOCHORISMATASE-LIKE DOMAIN-CONTAINING PROTEIN"/>
    <property type="match status" value="1"/>
</dbReference>
<dbReference type="RefSeq" id="WP_021762378.1">
    <property type="nucleotide sequence ID" value="NZ_JACHVP010000004.1"/>
</dbReference>
<evidence type="ECO:0000313" key="3">
    <source>
        <dbReference type="EMBL" id="MBB2968850.1"/>
    </source>
</evidence>
<keyword evidence="1" id="KW-0378">Hydrolase</keyword>
<evidence type="ECO:0000313" key="4">
    <source>
        <dbReference type="Proteomes" id="UP000538196"/>
    </source>
</evidence>
<dbReference type="AlphaFoldDB" id="A0A7W4UYW9"/>
<organism evidence="3 4">
    <name type="scientific">Leifsonia aquatica</name>
    <name type="common">Corynebacterium aquaticum</name>
    <dbReference type="NCBI Taxonomy" id="144185"/>
    <lineage>
        <taxon>Bacteria</taxon>
        <taxon>Bacillati</taxon>
        <taxon>Actinomycetota</taxon>
        <taxon>Actinomycetes</taxon>
        <taxon>Micrococcales</taxon>
        <taxon>Microbacteriaceae</taxon>
        <taxon>Leifsonia</taxon>
    </lineage>
</organism>
<evidence type="ECO:0000259" key="2">
    <source>
        <dbReference type="Pfam" id="PF00857"/>
    </source>
</evidence>
<sequence>MKRALIVIDVQNEYVDGNLPICHPDLMTSIPNIEVAMDAAADHGAALVIVQHIEDEGAPVFARGSHGAALHESVADRTPDHLVTKTDVSAFRGTDLEEWLRAGGYDTVTIAGFMTQHCCAGTARDAHALGFTVEFLSDATGTLDLVNAAGSISADALHVSVLVTMDSEFAAVATTEEWTLAVEAGDSLPVSNLWDSTGHARVPGKHSELHKLMREVRAGIDRDIAAEESHELRNTLYVGQGGSASL</sequence>
<dbReference type="Pfam" id="PF00857">
    <property type="entry name" value="Isochorismatase"/>
    <property type="match status" value="1"/>
</dbReference>
<protein>
    <submittedName>
        <fullName evidence="3">Nicotinamidase-related amidase</fullName>
    </submittedName>
</protein>
<dbReference type="EMBL" id="JACHVP010000004">
    <property type="protein sequence ID" value="MBB2968850.1"/>
    <property type="molecule type" value="Genomic_DNA"/>
</dbReference>
<dbReference type="PANTHER" id="PTHR43540">
    <property type="entry name" value="PEROXYUREIDOACRYLATE/UREIDOACRYLATE AMIDOHYDROLASE-RELATED"/>
    <property type="match status" value="1"/>
</dbReference>
<comment type="caution">
    <text evidence="3">The sequence shown here is derived from an EMBL/GenBank/DDBJ whole genome shotgun (WGS) entry which is preliminary data.</text>
</comment>